<gene>
    <name evidence="2" type="ORF">ACELLULO517_27490</name>
</gene>
<protein>
    <submittedName>
        <fullName evidence="2">Uncharacterized protein</fullName>
    </submittedName>
</protein>
<name>A0A964E6Q5_9PROT</name>
<feature type="transmembrane region" description="Helical" evidence="1">
    <location>
        <begin position="46"/>
        <end position="66"/>
    </location>
</feature>
<keyword evidence="3" id="KW-1185">Reference proteome</keyword>
<accession>A0A964E6Q5</accession>
<proteinExistence type="predicted"/>
<reference evidence="2 3" key="1">
    <citation type="journal article" date="2021" name="Microorganisms">
        <title>Acidisoma silvae sp. nov. and Acidisomacellulosilytica sp. nov., Two Acidophilic Bacteria Isolated from Decaying Wood, Hydrolyzing Cellulose and Producing Poly-3-hydroxybutyrate.</title>
        <authorList>
            <person name="Mieszkin S."/>
            <person name="Pouder E."/>
            <person name="Uroz S."/>
            <person name="Simon-Colin C."/>
            <person name="Alain K."/>
        </authorList>
    </citation>
    <scope>NUCLEOTIDE SEQUENCE [LARGE SCALE GENOMIC DNA]</scope>
    <source>
        <strain evidence="2 3">HW T5.17</strain>
    </source>
</reference>
<dbReference type="Proteomes" id="UP000721844">
    <property type="component" value="Unassembled WGS sequence"/>
</dbReference>
<keyword evidence="1" id="KW-1133">Transmembrane helix</keyword>
<evidence type="ECO:0000313" key="2">
    <source>
        <dbReference type="EMBL" id="MCB8884010.1"/>
    </source>
</evidence>
<keyword evidence="1" id="KW-0472">Membrane</keyword>
<comment type="caution">
    <text evidence="2">The sequence shown here is derived from an EMBL/GenBank/DDBJ whole genome shotgun (WGS) entry which is preliminary data.</text>
</comment>
<feature type="transmembrane region" description="Helical" evidence="1">
    <location>
        <begin position="12"/>
        <end position="39"/>
    </location>
</feature>
<keyword evidence="1" id="KW-0812">Transmembrane</keyword>
<organism evidence="2 3">
    <name type="scientific">Acidisoma cellulosilyticum</name>
    <dbReference type="NCBI Taxonomy" id="2802395"/>
    <lineage>
        <taxon>Bacteria</taxon>
        <taxon>Pseudomonadati</taxon>
        <taxon>Pseudomonadota</taxon>
        <taxon>Alphaproteobacteria</taxon>
        <taxon>Acetobacterales</taxon>
        <taxon>Acidocellaceae</taxon>
        <taxon>Acidisoma</taxon>
    </lineage>
</organism>
<evidence type="ECO:0000256" key="1">
    <source>
        <dbReference type="SAM" id="Phobius"/>
    </source>
</evidence>
<dbReference type="EMBL" id="JAESVA010000020">
    <property type="protein sequence ID" value="MCB8884010.1"/>
    <property type="molecule type" value="Genomic_DNA"/>
</dbReference>
<dbReference type="AlphaFoldDB" id="A0A964E6Q5"/>
<sequence length="67" mass="6557">MSDISIQLSAPVVLAVLAILYWPVGLIAGLGLAVAAVALKGVGRGVCAGLAVAIAAAYAAALFLMYG</sequence>
<evidence type="ECO:0000313" key="3">
    <source>
        <dbReference type="Proteomes" id="UP000721844"/>
    </source>
</evidence>
<dbReference type="RefSeq" id="WP_227310751.1">
    <property type="nucleotide sequence ID" value="NZ_JAESVA010000020.1"/>
</dbReference>